<dbReference type="SUPFAM" id="SSF50952">
    <property type="entry name" value="Soluble quinoprotein glucose dehydrogenase"/>
    <property type="match status" value="1"/>
</dbReference>
<dbReference type="InterPro" id="IPR036116">
    <property type="entry name" value="FN3_sf"/>
</dbReference>
<dbReference type="Proteomes" id="UP001370348">
    <property type="component" value="Chromosome"/>
</dbReference>
<keyword evidence="2" id="KW-0732">Signal</keyword>
<feature type="region of interest" description="Disordered" evidence="1">
    <location>
        <begin position="253"/>
        <end position="278"/>
    </location>
</feature>
<feature type="domain" description="CBM6" evidence="4">
    <location>
        <begin position="46"/>
        <end position="169"/>
    </location>
</feature>
<dbReference type="InterPro" id="IPR012938">
    <property type="entry name" value="Glc/Sorbosone_DH"/>
</dbReference>
<dbReference type="PROSITE" id="PS51257">
    <property type="entry name" value="PROKAR_LIPOPROTEIN"/>
    <property type="match status" value="1"/>
</dbReference>
<name>A0ABZ2M310_9BACT</name>
<dbReference type="Gene3D" id="2.60.120.260">
    <property type="entry name" value="Galactose-binding domain-like"/>
    <property type="match status" value="1"/>
</dbReference>
<dbReference type="InterPro" id="IPR003961">
    <property type="entry name" value="FN3_dom"/>
</dbReference>
<evidence type="ECO:0000256" key="2">
    <source>
        <dbReference type="SAM" id="SignalP"/>
    </source>
</evidence>
<feature type="domain" description="Fibronectin type-III" evidence="3">
    <location>
        <begin position="179"/>
        <end position="266"/>
    </location>
</feature>
<dbReference type="CDD" id="cd04082">
    <property type="entry name" value="CBM35_pectate_lyase-like"/>
    <property type="match status" value="1"/>
</dbReference>
<dbReference type="InterPro" id="IPR011041">
    <property type="entry name" value="Quinoprot_gluc/sorb_DH_b-prop"/>
</dbReference>
<reference evidence="5 6" key="1">
    <citation type="submission" date="2021-12" db="EMBL/GenBank/DDBJ databases">
        <title>Discovery of the Pendulisporaceae a myxobacterial family with distinct sporulation behavior and unique specialized metabolism.</title>
        <authorList>
            <person name="Garcia R."/>
            <person name="Popoff A."/>
            <person name="Bader C.D."/>
            <person name="Loehr J."/>
            <person name="Walesch S."/>
            <person name="Walt C."/>
            <person name="Boldt J."/>
            <person name="Bunk B."/>
            <person name="Haeckl F.J.F.P.J."/>
            <person name="Gunesch A.P."/>
            <person name="Birkelbach J."/>
            <person name="Nuebel U."/>
            <person name="Pietschmann T."/>
            <person name="Bach T."/>
            <person name="Mueller R."/>
        </authorList>
    </citation>
    <scope>NUCLEOTIDE SEQUENCE [LARGE SCALE GENOMIC DNA]</scope>
    <source>
        <strain evidence="5 6">MSr11954</strain>
    </source>
</reference>
<evidence type="ECO:0000256" key="1">
    <source>
        <dbReference type="SAM" id="MobiDB-lite"/>
    </source>
</evidence>
<evidence type="ECO:0000259" key="3">
    <source>
        <dbReference type="PROSITE" id="PS50853"/>
    </source>
</evidence>
<feature type="chain" id="PRO_5045899396" evidence="2">
    <location>
        <begin position="30"/>
        <end position="687"/>
    </location>
</feature>
<gene>
    <name evidence="5" type="ORF">LZC94_00595</name>
</gene>
<dbReference type="Pfam" id="PF07995">
    <property type="entry name" value="GSDH"/>
    <property type="match status" value="1"/>
</dbReference>
<evidence type="ECO:0000259" key="4">
    <source>
        <dbReference type="PROSITE" id="PS51175"/>
    </source>
</evidence>
<feature type="domain" description="Fibronectin type-III" evidence="3">
    <location>
        <begin position="274"/>
        <end position="360"/>
    </location>
</feature>
<dbReference type="PROSITE" id="PS51175">
    <property type="entry name" value="CBM6"/>
    <property type="match status" value="1"/>
</dbReference>
<dbReference type="InterPro" id="IPR011042">
    <property type="entry name" value="6-blade_b-propeller_TolB-like"/>
</dbReference>
<evidence type="ECO:0000313" key="6">
    <source>
        <dbReference type="Proteomes" id="UP001370348"/>
    </source>
</evidence>
<dbReference type="SUPFAM" id="SSF49265">
    <property type="entry name" value="Fibronectin type III"/>
    <property type="match status" value="2"/>
</dbReference>
<dbReference type="SUPFAM" id="SSF49785">
    <property type="entry name" value="Galactose-binding domain-like"/>
    <property type="match status" value="1"/>
</dbReference>
<dbReference type="RefSeq" id="WP_394825411.1">
    <property type="nucleotide sequence ID" value="NZ_CP089984.1"/>
</dbReference>
<feature type="compositionally biased region" description="Low complexity" evidence="1">
    <location>
        <begin position="253"/>
        <end position="271"/>
    </location>
</feature>
<dbReference type="EMBL" id="CP089984">
    <property type="protein sequence ID" value="WXB15777.1"/>
    <property type="molecule type" value="Genomic_DNA"/>
</dbReference>
<dbReference type="Gene3D" id="2.60.40.10">
    <property type="entry name" value="Immunoglobulins"/>
    <property type="match status" value="2"/>
</dbReference>
<organism evidence="5 6">
    <name type="scientific">Pendulispora albinea</name>
    <dbReference type="NCBI Taxonomy" id="2741071"/>
    <lineage>
        <taxon>Bacteria</taxon>
        <taxon>Pseudomonadati</taxon>
        <taxon>Myxococcota</taxon>
        <taxon>Myxococcia</taxon>
        <taxon>Myxococcales</taxon>
        <taxon>Sorangiineae</taxon>
        <taxon>Pendulisporaceae</taxon>
        <taxon>Pendulispora</taxon>
    </lineage>
</organism>
<keyword evidence="6" id="KW-1185">Reference proteome</keyword>
<dbReference type="InterPro" id="IPR005084">
    <property type="entry name" value="CBM6"/>
</dbReference>
<dbReference type="Gene3D" id="2.120.10.30">
    <property type="entry name" value="TolB, C-terminal domain"/>
    <property type="match status" value="1"/>
</dbReference>
<proteinExistence type="predicted"/>
<evidence type="ECO:0000313" key="5">
    <source>
        <dbReference type="EMBL" id="WXB15777.1"/>
    </source>
</evidence>
<dbReference type="PANTHER" id="PTHR19328:SF13">
    <property type="entry name" value="HIPL1 PROTEIN"/>
    <property type="match status" value="1"/>
</dbReference>
<feature type="signal peptide" evidence="2">
    <location>
        <begin position="1"/>
        <end position="29"/>
    </location>
</feature>
<dbReference type="PROSITE" id="PS50853">
    <property type="entry name" value="FN3"/>
    <property type="match status" value="2"/>
</dbReference>
<dbReference type="PANTHER" id="PTHR19328">
    <property type="entry name" value="HEDGEHOG-INTERACTING PROTEIN"/>
    <property type="match status" value="1"/>
</dbReference>
<dbReference type="CDD" id="cd00063">
    <property type="entry name" value="FN3"/>
    <property type="match status" value="2"/>
</dbReference>
<accession>A0ABZ2M310</accession>
<protein>
    <submittedName>
        <fullName evidence="5">PQQ-dependent sugar dehydrogenase</fullName>
    </submittedName>
</protein>
<dbReference type="Pfam" id="PF00041">
    <property type="entry name" value="fn3"/>
    <property type="match status" value="2"/>
</dbReference>
<dbReference type="InterPro" id="IPR013783">
    <property type="entry name" value="Ig-like_fold"/>
</dbReference>
<dbReference type="SMART" id="SM00060">
    <property type="entry name" value="FN3"/>
    <property type="match status" value="2"/>
</dbReference>
<sequence length="687" mass="71477">MMHRTCFAAQAALWVGAIGALGCSSASTAEGDGNLGNSGSELLAGTDYEAEDGVCQGTVDSNHTGYSGRGFCNTNNAVGAYVEWTVSAAAAGPSSLAIRYANGTTTDRPATISVNGAVVANAQPFPGTGAWTTWELQTINANLVAGSNKIRVASNTANGTANLDKLTVDAPRDTQAPTTPQNLRATDVTSNTIALAWNASTDNVGVVAYDIYHDGNKISEAAGNATTKTLTGLQPKTEYRLTVFARDAAGNVSATSNSVPVTTSPTSDTEPPTAPGNLKASDVTNNSVKLAWTASTDNVGVTGYDVYSGGGVIVTNVQGTQATITGLAANTDYSFTVKAKDAGNNVSGASNAVSVRTGNVPPGGGVPKTITQLSSGWTIPWGLAWLPDGSAIITERESFNVYTLTPSGTKKQVGKVPNAVGTTGEGGLMGIAVDPNWSSNHHIYVMHSASEGNRIARMTFDGNALSDYKVLIQGIKKSKYHNGGRLKFGPDGYLYATAGDAQTQSLAQDKNSPNGKILRFKTDGTPAPGNPFGTLVYSYGHRNPQGLAWDSAGRLWESELGDGSQDELNLITAGANYGWPTCEGNCNVSGMTNPKKTWSTGEASPSGLAIVNDVAYMAALKGKRLWRIPLSGTSAGTPTAYYVNTYGRLRTVEKVPGQSLLWLSTTNSDFNGKEPAGSDKIFKITIE</sequence>
<dbReference type="Pfam" id="PF03422">
    <property type="entry name" value="CBM_6"/>
    <property type="match status" value="1"/>
</dbReference>
<dbReference type="InterPro" id="IPR008979">
    <property type="entry name" value="Galactose-bd-like_sf"/>
</dbReference>